<feature type="signal peptide" evidence="1">
    <location>
        <begin position="1"/>
        <end position="28"/>
    </location>
</feature>
<evidence type="ECO:0000313" key="2">
    <source>
        <dbReference type="EMBL" id="MFD2112399.1"/>
    </source>
</evidence>
<accession>A0ABW4YBL8</accession>
<proteinExistence type="predicted"/>
<dbReference type="RefSeq" id="WP_386026651.1">
    <property type="nucleotide sequence ID" value="NZ_JBHUHX010000025.1"/>
</dbReference>
<name>A0ABW4YBL8_9GAMM</name>
<gene>
    <name evidence="2" type="ORF">ACFSJC_11155</name>
</gene>
<evidence type="ECO:0000313" key="3">
    <source>
        <dbReference type="Proteomes" id="UP001597337"/>
    </source>
</evidence>
<dbReference type="InterPro" id="IPR025737">
    <property type="entry name" value="FApF"/>
</dbReference>
<organism evidence="2 3">
    <name type="scientific">Thiorhodococcus fuscus</name>
    <dbReference type="NCBI Taxonomy" id="527200"/>
    <lineage>
        <taxon>Bacteria</taxon>
        <taxon>Pseudomonadati</taxon>
        <taxon>Pseudomonadota</taxon>
        <taxon>Gammaproteobacteria</taxon>
        <taxon>Chromatiales</taxon>
        <taxon>Chromatiaceae</taxon>
        <taxon>Thiorhodococcus</taxon>
    </lineage>
</organism>
<keyword evidence="3" id="KW-1185">Reference proteome</keyword>
<reference evidence="3" key="1">
    <citation type="journal article" date="2019" name="Int. J. Syst. Evol. Microbiol.">
        <title>The Global Catalogue of Microorganisms (GCM) 10K type strain sequencing project: providing services to taxonomists for standard genome sequencing and annotation.</title>
        <authorList>
            <consortium name="The Broad Institute Genomics Platform"/>
            <consortium name="The Broad Institute Genome Sequencing Center for Infectious Disease"/>
            <person name="Wu L."/>
            <person name="Ma J."/>
        </authorList>
    </citation>
    <scope>NUCLEOTIDE SEQUENCE [LARGE SCALE GENOMIC DNA]</scope>
    <source>
        <strain evidence="3">KACC 12597</strain>
    </source>
</reference>
<dbReference type="Pfam" id="PF13557">
    <property type="entry name" value="Phenol_MetA_deg"/>
    <property type="match status" value="1"/>
</dbReference>
<feature type="chain" id="PRO_5046873330" evidence="1">
    <location>
        <begin position="29"/>
        <end position="325"/>
    </location>
</feature>
<sequence length="325" mass="36338">MRISNSYVLAAALGLASTGLTTTQSALAYDLPAVNLGFTSFLDGAPPAGPGWYFQQYVQIYRDGRLKDVDGDDMRVPTPRGLEKAEVDANIGLTQIAYQSDQELLWGGKWGMNLMQPIVGFDLNPEDNFALSANSANLGDLLIGPFLQWDPIMGPNGPRFMHRVEFQMIFPTGAYDADHALNPGSNTFSFNPYWAATAFIRPKWTISWRLHYLWNAENADPHTWLGADDSQAGQAIHLNFASAYEVLPNRLRIGINGYYLKQITENKLDGHDLSDTKEQVLGIGPGMVYHVSQHDHVFVNAYWETAAENRTEGSRLNLRYVHHFQ</sequence>
<evidence type="ECO:0000256" key="1">
    <source>
        <dbReference type="SAM" id="SignalP"/>
    </source>
</evidence>
<keyword evidence="1" id="KW-0732">Signal</keyword>
<dbReference type="Proteomes" id="UP001597337">
    <property type="component" value="Unassembled WGS sequence"/>
</dbReference>
<protein>
    <submittedName>
        <fullName evidence="2">Transporter</fullName>
    </submittedName>
</protein>
<dbReference type="EMBL" id="JBHUHX010000025">
    <property type="protein sequence ID" value="MFD2112399.1"/>
    <property type="molecule type" value="Genomic_DNA"/>
</dbReference>
<comment type="caution">
    <text evidence="2">The sequence shown here is derived from an EMBL/GenBank/DDBJ whole genome shotgun (WGS) entry which is preliminary data.</text>
</comment>